<dbReference type="InterPro" id="IPR003256">
    <property type="entry name" value="Ribosomal_uL24"/>
</dbReference>
<feature type="region of interest" description="Disordered" evidence="4">
    <location>
        <begin position="409"/>
        <end position="439"/>
    </location>
</feature>
<feature type="region of interest" description="Disordered" evidence="4">
    <location>
        <begin position="193"/>
        <end position="226"/>
    </location>
</feature>
<dbReference type="InterPro" id="IPR014722">
    <property type="entry name" value="Rib_uL2_dom2"/>
</dbReference>
<accession>A0A1B9IBY5</accession>
<dbReference type="InterPro" id="IPR008991">
    <property type="entry name" value="Translation_prot_SH3-like_sf"/>
</dbReference>
<keyword evidence="3" id="KW-0687">Ribonucleoprotein</keyword>
<evidence type="ECO:0000256" key="1">
    <source>
        <dbReference type="ARBA" id="ARBA00010618"/>
    </source>
</evidence>
<evidence type="ECO:0000256" key="3">
    <source>
        <dbReference type="ARBA" id="ARBA00023274"/>
    </source>
</evidence>
<feature type="compositionally biased region" description="Basic and acidic residues" evidence="4">
    <location>
        <begin position="210"/>
        <end position="221"/>
    </location>
</feature>
<dbReference type="STRING" id="1296096.A0A1B9IBY5"/>
<evidence type="ECO:0000256" key="2">
    <source>
        <dbReference type="ARBA" id="ARBA00022980"/>
    </source>
</evidence>
<dbReference type="GO" id="GO:0003735">
    <property type="term" value="F:structural constituent of ribosome"/>
    <property type="evidence" value="ECO:0007669"/>
    <property type="project" value="InterPro"/>
</dbReference>
<dbReference type="OrthoDB" id="359154at2759"/>
<dbReference type="EMBL" id="KI894007">
    <property type="protein sequence ID" value="OCF53109.1"/>
    <property type="molecule type" value="Genomic_DNA"/>
</dbReference>
<dbReference type="GO" id="GO:0003723">
    <property type="term" value="F:RNA binding"/>
    <property type="evidence" value="ECO:0007669"/>
    <property type="project" value="InterPro"/>
</dbReference>
<dbReference type="GO" id="GO:1990904">
    <property type="term" value="C:ribonucleoprotein complex"/>
    <property type="evidence" value="ECO:0007669"/>
    <property type="project" value="UniProtKB-KW"/>
</dbReference>
<reference evidence="5" key="2">
    <citation type="submission" date="2016-07" db="EMBL/GenBank/DDBJ databases">
        <title>Evolution of pathogenesis and genome organization in the Tremellales.</title>
        <authorList>
            <person name="Cuomo C."/>
            <person name="Litvintseva A."/>
            <person name="Heitman J."/>
            <person name="Chen Y."/>
            <person name="Sun S."/>
            <person name="Springer D."/>
            <person name="Dromer F."/>
            <person name="Young S."/>
            <person name="Zeng Q."/>
            <person name="Chapman S."/>
            <person name="Gujja S."/>
            <person name="Saif S."/>
            <person name="Birren B."/>
        </authorList>
    </citation>
    <scope>NUCLEOTIDE SEQUENCE</scope>
    <source>
        <strain evidence="5">CBS 10737</strain>
    </source>
</reference>
<reference evidence="5" key="1">
    <citation type="submission" date="2013-07" db="EMBL/GenBank/DDBJ databases">
        <title>The Genome Sequence of Cryptococcus pinus CBS10737.</title>
        <authorList>
            <consortium name="The Broad Institute Genome Sequencing Platform"/>
            <person name="Cuomo C."/>
            <person name="Litvintseva A."/>
            <person name="Chen Y."/>
            <person name="Heitman J."/>
            <person name="Sun S."/>
            <person name="Springer D."/>
            <person name="Dromer F."/>
            <person name="Young S.K."/>
            <person name="Zeng Q."/>
            <person name="Gargeya S."/>
            <person name="Fitzgerald M."/>
            <person name="Abouelleil A."/>
            <person name="Alvarado L."/>
            <person name="Berlin A.M."/>
            <person name="Chapman S.B."/>
            <person name="Dewar J."/>
            <person name="Goldberg J."/>
            <person name="Griggs A."/>
            <person name="Gujja S."/>
            <person name="Hansen M."/>
            <person name="Howarth C."/>
            <person name="Imamovic A."/>
            <person name="Larimer J."/>
            <person name="McCowan C."/>
            <person name="Murphy C."/>
            <person name="Pearson M."/>
            <person name="Priest M."/>
            <person name="Roberts A."/>
            <person name="Saif S."/>
            <person name="Shea T."/>
            <person name="Sykes S."/>
            <person name="Wortman J."/>
            <person name="Nusbaum C."/>
            <person name="Birren B."/>
        </authorList>
    </citation>
    <scope>NUCLEOTIDE SEQUENCE [LARGE SCALE GENOMIC DNA]</scope>
    <source>
        <strain evidence="5">CBS 10737</strain>
    </source>
</reference>
<gene>
    <name evidence="5" type="ORF">I206_00410</name>
</gene>
<name>A0A1B9IBY5_9TREE</name>
<proteinExistence type="inferred from homology"/>
<organism evidence="5">
    <name type="scientific">Kwoniella pini CBS 10737</name>
    <dbReference type="NCBI Taxonomy" id="1296096"/>
    <lineage>
        <taxon>Eukaryota</taxon>
        <taxon>Fungi</taxon>
        <taxon>Dikarya</taxon>
        <taxon>Basidiomycota</taxon>
        <taxon>Agaricomycotina</taxon>
        <taxon>Tremellomycetes</taxon>
        <taxon>Tremellales</taxon>
        <taxon>Cryptococcaceae</taxon>
        <taxon>Kwoniella</taxon>
    </lineage>
</organism>
<dbReference type="SUPFAM" id="SSF50104">
    <property type="entry name" value="Translation proteins SH3-like domain"/>
    <property type="match status" value="1"/>
</dbReference>
<dbReference type="GO" id="GO:0006412">
    <property type="term" value="P:translation"/>
    <property type="evidence" value="ECO:0007669"/>
    <property type="project" value="InterPro"/>
</dbReference>
<dbReference type="CDD" id="cd06089">
    <property type="entry name" value="KOW_RPL26"/>
    <property type="match status" value="1"/>
</dbReference>
<protein>
    <recommendedName>
        <fullName evidence="6">KOW domain-containing protein</fullName>
    </recommendedName>
</protein>
<comment type="similarity">
    <text evidence="1">Belongs to the universal ribosomal protein uL24 family.</text>
</comment>
<evidence type="ECO:0000313" key="5">
    <source>
        <dbReference type="EMBL" id="OCF53109.1"/>
    </source>
</evidence>
<dbReference type="Gene3D" id="2.30.30.30">
    <property type="match status" value="1"/>
</dbReference>
<evidence type="ECO:0008006" key="6">
    <source>
        <dbReference type="Google" id="ProtNLM"/>
    </source>
</evidence>
<sequence length="439" mass="50209">MSTAEPLSRIPRGLQHIISTKPNKFAHKLPSRLPHASNKFVQPRDRVRKWNIRPGDKVRLLVGTPKQKFINQQDATEGWKTFTVKQVDLSRNRVFLEGVNNNRSNVIHARPSNYDNLTPNQKQSYDDQKNFVTTMRPVHYSNVQLCYDDQKGPGRQLTVGLLFSSFVSRMKTGRTHFNVKSQRLDWNRIAARISGGSDTPSGPLSLPWPKPEKPYELPKPDDDLDTSNNVAIRETLVLPGLEAIGNTHAADLVPQHINAPSPSDTSFSDAYINNLHGNRPLRKEESELVDLLMPLYLSNELSPRFGKYKTYKAYKSRREAEELERVEVGKLAVDEWELMGRDKGLKEVTELDEVALEGVFIKPRTRKEVREAAITEFDLENETMRKEVNSNVRSGKIWSSEVGDWIDGPKAQNIARKQDRRERKTRRAEEKLANLKLEA</sequence>
<feature type="compositionally biased region" description="Basic and acidic residues" evidence="4">
    <location>
        <begin position="416"/>
        <end position="439"/>
    </location>
</feature>
<dbReference type="InterPro" id="IPR041988">
    <property type="entry name" value="Ribosomal_uL24_KOW"/>
</dbReference>
<dbReference type="PANTHER" id="PTHR12903">
    <property type="entry name" value="MITOCHONDRIAL RIBOSOMAL PROTEIN L24"/>
    <property type="match status" value="1"/>
</dbReference>
<dbReference type="AlphaFoldDB" id="A0A1B9IBY5"/>
<dbReference type="GO" id="GO:0005840">
    <property type="term" value="C:ribosome"/>
    <property type="evidence" value="ECO:0007669"/>
    <property type="project" value="UniProtKB-KW"/>
</dbReference>
<evidence type="ECO:0000256" key="4">
    <source>
        <dbReference type="SAM" id="MobiDB-lite"/>
    </source>
</evidence>
<keyword evidence="2" id="KW-0689">Ribosomal protein</keyword>